<dbReference type="VEuPathDB" id="GiardiaDB:DHA2_153658"/>
<keyword evidence="1" id="KW-0175">Coiled coil</keyword>
<dbReference type="Proteomes" id="UP000018320">
    <property type="component" value="Unassembled WGS sequence"/>
</dbReference>
<dbReference type="AlphaFoldDB" id="V6T8T2"/>
<proteinExistence type="predicted"/>
<evidence type="ECO:0000256" key="2">
    <source>
        <dbReference type="SAM" id="MobiDB-lite"/>
    </source>
</evidence>
<comment type="caution">
    <text evidence="3">The sequence shown here is derived from an EMBL/GenBank/DDBJ whole genome shotgun (WGS) entry which is preliminary data.</text>
</comment>
<gene>
    <name evidence="3" type="ORF">DHA2_153658</name>
</gene>
<feature type="compositionally biased region" description="Polar residues" evidence="2">
    <location>
        <begin position="36"/>
        <end position="49"/>
    </location>
</feature>
<dbReference type="EMBL" id="AHGT01000091">
    <property type="protein sequence ID" value="ESU35261.1"/>
    <property type="molecule type" value="Genomic_DNA"/>
</dbReference>
<reference evidence="4" key="1">
    <citation type="submission" date="2012-02" db="EMBL/GenBank/DDBJ databases">
        <title>Genome sequencing of Giardia lamblia Genotypes A2 and B isolates (DH and GS) and comparative analysis with the genomes of Genotypes A1 and E (WB and Pig).</title>
        <authorList>
            <person name="Adam R."/>
            <person name="Dahlstrom E."/>
            <person name="Martens C."/>
            <person name="Bruno D."/>
            <person name="Barbian K."/>
            <person name="Porcella S.F."/>
            <person name="Nash T."/>
        </authorList>
    </citation>
    <scope>NUCLEOTIDE SEQUENCE</scope>
    <source>
        <strain evidence="4">DH</strain>
    </source>
</reference>
<reference evidence="3 4" key="2">
    <citation type="journal article" date="2013" name="Genome Biol. Evol.">
        <title>Genome sequencing of Giardia lamblia genotypes A2 and B isolates (DH and GS) and comparative analysis with the genomes of genotypes A1 and E (WB and Pig).</title>
        <authorList>
            <person name="Adam R.D."/>
            <person name="Dahlstrom E.W."/>
            <person name="Martens C.A."/>
            <person name="Bruno D.P."/>
            <person name="Barbian K.D."/>
            <person name="Ricklefs S.M."/>
            <person name="Hernandez M.M."/>
            <person name="Narla N.P."/>
            <person name="Patel R.B."/>
            <person name="Porcella S.F."/>
            <person name="Nash T.E."/>
        </authorList>
    </citation>
    <scope>NUCLEOTIDE SEQUENCE [LARGE SCALE GENOMIC DNA]</scope>
    <source>
        <strain evidence="3 4">DH</strain>
    </source>
</reference>
<accession>V6T8T2</accession>
<evidence type="ECO:0000256" key="1">
    <source>
        <dbReference type="SAM" id="Coils"/>
    </source>
</evidence>
<feature type="region of interest" description="Disordered" evidence="2">
    <location>
        <begin position="33"/>
        <end position="55"/>
    </location>
</feature>
<dbReference type="VEuPathDB" id="GiardiaDB:GL50803_0015125"/>
<name>V6T8T2_GIAIN</name>
<organism evidence="3 4">
    <name type="scientific">Giardia intestinalis</name>
    <name type="common">Giardia lamblia</name>
    <dbReference type="NCBI Taxonomy" id="5741"/>
    <lineage>
        <taxon>Eukaryota</taxon>
        <taxon>Metamonada</taxon>
        <taxon>Diplomonadida</taxon>
        <taxon>Hexamitidae</taxon>
        <taxon>Giardiinae</taxon>
        <taxon>Giardia</taxon>
    </lineage>
</organism>
<evidence type="ECO:0000313" key="3">
    <source>
        <dbReference type="EMBL" id="ESU35261.1"/>
    </source>
</evidence>
<feature type="coiled-coil region" evidence="1">
    <location>
        <begin position="184"/>
        <end position="221"/>
    </location>
</feature>
<dbReference type="VEuPathDB" id="GiardiaDB:GL50581_940"/>
<evidence type="ECO:0000313" key="4">
    <source>
        <dbReference type="Proteomes" id="UP000018320"/>
    </source>
</evidence>
<dbReference type="VEuPathDB" id="GiardiaDB:QR46_3876"/>
<protein>
    <submittedName>
        <fullName evidence="3">Uncharacterized protein</fullName>
    </submittedName>
</protein>
<sequence length="259" mass="30216">MMTKKIKMFSYYPRPSYWQDEFNCMPSRARYVPTARTRSPPRSATSLPRSTRDLHASRTATFNPTVFKTYNPEARASFTSKEVVTLTGPAPRYIDGHAIYCLESVQDPHVRVVKGTKVQAFDAGKVVLEFQLPYGVSATDINVLFAENKLNIQVPHCLSATQECHIVDVVDGLLGDEYDEYGHYESLQAEINKEEQLERQKRQEEEERRRYRVLMERERRRAEEQAYTQYRPSKSDIFEPSGYFFPFSNQSNFSRLFFM</sequence>